<comment type="similarity">
    <text evidence="1 4">Belongs to the thiolase-like superfamily. Beta-ketoacyl-ACP synthases family.</text>
</comment>
<organism evidence="6 7">
    <name type="scientific">Geodermatophilus maliterrae</name>
    <dbReference type="NCBI Taxonomy" id="3162531"/>
    <lineage>
        <taxon>Bacteria</taxon>
        <taxon>Bacillati</taxon>
        <taxon>Actinomycetota</taxon>
        <taxon>Actinomycetes</taxon>
        <taxon>Geodermatophilales</taxon>
        <taxon>Geodermatophilaceae</taxon>
        <taxon>Geodermatophilus</taxon>
    </lineage>
</organism>
<evidence type="ECO:0000313" key="7">
    <source>
        <dbReference type="Proteomes" id="UP001560045"/>
    </source>
</evidence>
<dbReference type="RefSeq" id="WP_369209921.1">
    <property type="nucleotide sequence ID" value="NZ_JBFNXQ010000106.1"/>
</dbReference>
<dbReference type="Gene3D" id="3.40.47.10">
    <property type="match status" value="2"/>
</dbReference>
<keyword evidence="2 4" id="KW-0808">Transferase</keyword>
<keyword evidence="7" id="KW-1185">Reference proteome</keyword>
<sequence length="471" mass="49588">MTELARSRSDEVTEPTVLSEEGVVAEVPGPARETAPTGRTIIPDRRGRTTRLLVTGIGVVAPSGIGVEEHWQSLLGGELQVRPIEGFDPSMYGITLAGQVRDFDPDRFVASQLKVQTDRWTWMSLAAATLAAEDAGYVPPEEAYATSTFLAAGSGGNEFSQHEIQGLWAKGPRSVGAYQSIAWFYAASTGQVSIRDGYKGPSGVVVSEGAGGLDSIGWARRVVRRGTPAVLVGGTEAGVTPYALLCQATSGRLSTAARPEDAYKPFDRRANGHAIGEGGAILLVEEADAARARGAQHVWGEVVGYGATHDAHHHEDAAPDATQYARAIRISLADAGVTPEDVDLVVADGAGVPELDALEAQAITTVFGERSVPVTAPASWTGRLMAGGSALNVATALLAMRDGKIPATGNVDEPVEAYGLDLVREVRERDLEVVVVLARGFGGFNSSLVLRRHHGYEDQGSEDRGSVEEGT</sequence>
<evidence type="ECO:0000313" key="6">
    <source>
        <dbReference type="EMBL" id="MEX5721108.1"/>
    </source>
</evidence>
<dbReference type="Pfam" id="PF02801">
    <property type="entry name" value="Ketoacyl-synt_C"/>
    <property type="match status" value="1"/>
</dbReference>
<evidence type="ECO:0000256" key="1">
    <source>
        <dbReference type="ARBA" id="ARBA00008467"/>
    </source>
</evidence>
<dbReference type="SUPFAM" id="SSF53901">
    <property type="entry name" value="Thiolase-like"/>
    <property type="match status" value="2"/>
</dbReference>
<dbReference type="InterPro" id="IPR014030">
    <property type="entry name" value="Ketoacyl_synth_N"/>
</dbReference>
<evidence type="ECO:0000256" key="3">
    <source>
        <dbReference type="ARBA" id="ARBA00023315"/>
    </source>
</evidence>
<dbReference type="PANTHER" id="PTHR11712">
    <property type="entry name" value="POLYKETIDE SYNTHASE-RELATED"/>
    <property type="match status" value="1"/>
</dbReference>
<protein>
    <submittedName>
        <fullName evidence="6">Beta-ketoacyl synthase N-terminal-like domain-containing protein</fullName>
    </submittedName>
</protein>
<reference evidence="6 7" key="1">
    <citation type="submission" date="2024-06" db="EMBL/GenBank/DDBJ databases">
        <title>Draft genome sequence of Geodermatophilus badlandi, a novel member of the Geodermatophilaceae isolated from badland sedimentary rocks in the Red desert, Wyoming, USA.</title>
        <authorList>
            <person name="Ben Tekaya S."/>
            <person name="Nouioui I."/>
            <person name="Flores G.M."/>
            <person name="Shaal M.N."/>
            <person name="Bredoire F."/>
            <person name="Basile F."/>
            <person name="Van Diepen L."/>
            <person name="Ward N.L."/>
        </authorList>
    </citation>
    <scope>NUCLEOTIDE SEQUENCE [LARGE SCALE GENOMIC DNA]</scope>
    <source>
        <strain evidence="6 7">WL48A</strain>
    </source>
</reference>
<evidence type="ECO:0000259" key="5">
    <source>
        <dbReference type="PROSITE" id="PS52004"/>
    </source>
</evidence>
<feature type="domain" description="Ketosynthase family 3 (KS3)" evidence="5">
    <location>
        <begin position="49"/>
        <end position="452"/>
    </location>
</feature>
<dbReference type="PROSITE" id="PS52004">
    <property type="entry name" value="KS3_2"/>
    <property type="match status" value="1"/>
</dbReference>
<dbReference type="SMART" id="SM00825">
    <property type="entry name" value="PKS_KS"/>
    <property type="match status" value="1"/>
</dbReference>
<proteinExistence type="inferred from homology"/>
<dbReference type="InterPro" id="IPR000794">
    <property type="entry name" value="Beta-ketoacyl_synthase"/>
</dbReference>
<comment type="caution">
    <text evidence="6">The sequence shown here is derived from an EMBL/GenBank/DDBJ whole genome shotgun (WGS) entry which is preliminary data.</text>
</comment>
<accession>A0ABV3XKJ1</accession>
<dbReference type="InterPro" id="IPR016039">
    <property type="entry name" value="Thiolase-like"/>
</dbReference>
<evidence type="ECO:0000256" key="2">
    <source>
        <dbReference type="ARBA" id="ARBA00022679"/>
    </source>
</evidence>
<keyword evidence="3" id="KW-0012">Acyltransferase</keyword>
<name>A0ABV3XKJ1_9ACTN</name>
<gene>
    <name evidence="6" type="ORF">ABQ292_22385</name>
</gene>
<dbReference type="PANTHER" id="PTHR11712:SF322">
    <property type="entry name" value="POLYKETIDE BETA-KETOACYL SYNTHASE 2-RELATED"/>
    <property type="match status" value="1"/>
</dbReference>
<dbReference type="InterPro" id="IPR014031">
    <property type="entry name" value="Ketoacyl_synth_C"/>
</dbReference>
<dbReference type="Proteomes" id="UP001560045">
    <property type="component" value="Unassembled WGS sequence"/>
</dbReference>
<evidence type="ECO:0000256" key="4">
    <source>
        <dbReference type="RuleBase" id="RU003694"/>
    </source>
</evidence>
<dbReference type="EMBL" id="JBFNXQ010000106">
    <property type="protein sequence ID" value="MEX5721108.1"/>
    <property type="molecule type" value="Genomic_DNA"/>
</dbReference>
<dbReference type="Pfam" id="PF00109">
    <property type="entry name" value="ketoacyl-synt"/>
    <property type="match status" value="1"/>
</dbReference>
<dbReference type="InterPro" id="IPR020841">
    <property type="entry name" value="PKS_Beta-ketoAc_synthase_dom"/>
</dbReference>